<evidence type="ECO:0000259" key="4">
    <source>
        <dbReference type="PROSITE" id="PS50893"/>
    </source>
</evidence>
<dbReference type="GO" id="GO:0005524">
    <property type="term" value="F:ATP binding"/>
    <property type="evidence" value="ECO:0007669"/>
    <property type="project" value="UniProtKB-KW"/>
</dbReference>
<dbReference type="InterPro" id="IPR003439">
    <property type="entry name" value="ABC_transporter-like_ATP-bd"/>
</dbReference>
<dbReference type="Gene3D" id="3.40.50.300">
    <property type="entry name" value="P-loop containing nucleotide triphosphate hydrolases"/>
    <property type="match status" value="1"/>
</dbReference>
<proteinExistence type="predicted"/>
<dbReference type="InterPro" id="IPR050763">
    <property type="entry name" value="ABC_transporter_ATP-binding"/>
</dbReference>
<name>A0A1H3G1V1_EUBBA</name>
<keyword evidence="2" id="KW-0547">Nucleotide-binding</keyword>
<dbReference type="AlphaFoldDB" id="A0A1H3G1V1"/>
<keyword evidence="3 5" id="KW-0067">ATP-binding</keyword>
<feature type="domain" description="ABC transporter" evidence="4">
    <location>
        <begin position="2"/>
        <end position="228"/>
    </location>
</feature>
<reference evidence="6" key="1">
    <citation type="submission" date="2016-10" db="EMBL/GenBank/DDBJ databases">
        <authorList>
            <person name="Varghese N."/>
            <person name="Submissions S."/>
        </authorList>
    </citation>
    <scope>NUCLEOTIDE SEQUENCE [LARGE SCALE GENOMIC DNA]</scope>
    <source>
        <strain evidence="6">VPI 5359</strain>
    </source>
</reference>
<dbReference type="Pfam" id="PF00005">
    <property type="entry name" value="ABC_tran"/>
    <property type="match status" value="1"/>
</dbReference>
<evidence type="ECO:0000313" key="6">
    <source>
        <dbReference type="Proteomes" id="UP000199652"/>
    </source>
</evidence>
<dbReference type="PANTHER" id="PTHR42711:SF18">
    <property type="entry name" value="ABC TRANSPORTER, ATP-BINDING PROTEIN"/>
    <property type="match status" value="1"/>
</dbReference>
<dbReference type="GO" id="GO:0016887">
    <property type="term" value="F:ATP hydrolysis activity"/>
    <property type="evidence" value="ECO:0007669"/>
    <property type="project" value="InterPro"/>
</dbReference>
<organism evidence="5 6">
    <name type="scientific">Eubacterium barkeri</name>
    <name type="common">Clostridium barkeri</name>
    <dbReference type="NCBI Taxonomy" id="1528"/>
    <lineage>
        <taxon>Bacteria</taxon>
        <taxon>Bacillati</taxon>
        <taxon>Bacillota</taxon>
        <taxon>Clostridia</taxon>
        <taxon>Eubacteriales</taxon>
        <taxon>Eubacteriaceae</taxon>
        <taxon>Eubacterium</taxon>
    </lineage>
</organism>
<dbReference type="InterPro" id="IPR003593">
    <property type="entry name" value="AAA+_ATPase"/>
</dbReference>
<dbReference type="EMBL" id="FNOU01000012">
    <property type="protein sequence ID" value="SDX96658.1"/>
    <property type="molecule type" value="Genomic_DNA"/>
</dbReference>
<dbReference type="STRING" id="1528.SAMN04488579_11239"/>
<evidence type="ECO:0000256" key="3">
    <source>
        <dbReference type="ARBA" id="ARBA00022840"/>
    </source>
</evidence>
<gene>
    <name evidence="5" type="ORF">SAMN04488579_11239</name>
</gene>
<sequence length="281" mass="30946">MISVRNLFYSPSPEPFIEDVSFSVHRGECFGLLGPAYSGKTTLLKILTGLLPEFQGSASIAGMDCRHARAAHPGAIGVCFSFSTLYDELTVLENLRLFAPPIPKASRSIEELLSTVGLAHNAEKPVSEYSPGMKARLNFIKTLLSDPPLLLLDEPTMGLDSTQSQMMKELILKEKARGKTILLATSSIQDATDLCDRVAFIVNGKICTMDAPQNLIFSRGGIRITYTWYDHGKKQMTRPISAFLEDNTLKQLILENRLQSIHSHQPTLEDIFMDITGSGLG</sequence>
<dbReference type="SUPFAM" id="SSF52540">
    <property type="entry name" value="P-loop containing nucleoside triphosphate hydrolases"/>
    <property type="match status" value="1"/>
</dbReference>
<keyword evidence="1" id="KW-0813">Transport</keyword>
<evidence type="ECO:0000313" key="5">
    <source>
        <dbReference type="EMBL" id="SDX96658.1"/>
    </source>
</evidence>
<dbReference type="PROSITE" id="PS50893">
    <property type="entry name" value="ABC_TRANSPORTER_2"/>
    <property type="match status" value="1"/>
</dbReference>
<dbReference type="InterPro" id="IPR017871">
    <property type="entry name" value="ABC_transporter-like_CS"/>
</dbReference>
<dbReference type="OrthoDB" id="9804819at2"/>
<dbReference type="PANTHER" id="PTHR42711">
    <property type="entry name" value="ABC TRANSPORTER ATP-BINDING PROTEIN"/>
    <property type="match status" value="1"/>
</dbReference>
<dbReference type="PROSITE" id="PS00211">
    <property type="entry name" value="ABC_TRANSPORTER_1"/>
    <property type="match status" value="1"/>
</dbReference>
<protein>
    <submittedName>
        <fullName evidence="5">Fluoroquinolone transport system ATP-binding protein</fullName>
    </submittedName>
</protein>
<evidence type="ECO:0000256" key="1">
    <source>
        <dbReference type="ARBA" id="ARBA00022448"/>
    </source>
</evidence>
<dbReference type="InterPro" id="IPR027417">
    <property type="entry name" value="P-loop_NTPase"/>
</dbReference>
<keyword evidence="6" id="KW-1185">Reference proteome</keyword>
<dbReference type="Proteomes" id="UP000199652">
    <property type="component" value="Unassembled WGS sequence"/>
</dbReference>
<evidence type="ECO:0000256" key="2">
    <source>
        <dbReference type="ARBA" id="ARBA00022741"/>
    </source>
</evidence>
<accession>A0A1H3G1V1</accession>
<dbReference type="SMART" id="SM00382">
    <property type="entry name" value="AAA"/>
    <property type="match status" value="1"/>
</dbReference>
<dbReference type="RefSeq" id="WP_090245385.1">
    <property type="nucleotide sequence ID" value="NZ_FNOU01000012.1"/>
</dbReference>